<proteinExistence type="evidence at transcript level"/>
<feature type="non-terminal residue" evidence="1">
    <location>
        <position position="1"/>
    </location>
</feature>
<sequence length="157" mass="17125">AVPVVDVTEENAASIWPSLTPCREDVSLRRYRLGETLLPAKNCSTLITFSVTSQELSGIGGRKEINAKSVEDRYSAVSRGGGHQSHNFHRTVGFSARFQVFGHRVPTNFTVQTFNILVLYNGKTIIVEPSPTSSSPLAMASTSTGSTLLECPYYRGE</sequence>
<accession>A0A090XAX6</accession>
<organism evidence="1">
    <name type="scientific">Ixodes ricinus</name>
    <name type="common">Common tick</name>
    <name type="synonym">Acarus ricinus</name>
    <dbReference type="NCBI Taxonomy" id="34613"/>
    <lineage>
        <taxon>Eukaryota</taxon>
        <taxon>Metazoa</taxon>
        <taxon>Ecdysozoa</taxon>
        <taxon>Arthropoda</taxon>
        <taxon>Chelicerata</taxon>
        <taxon>Arachnida</taxon>
        <taxon>Acari</taxon>
        <taxon>Parasitiformes</taxon>
        <taxon>Ixodida</taxon>
        <taxon>Ixodoidea</taxon>
        <taxon>Ixodidae</taxon>
        <taxon>Ixodinae</taxon>
        <taxon>Ixodes</taxon>
    </lineage>
</organism>
<evidence type="ECO:0000313" key="1">
    <source>
        <dbReference type="EMBL" id="JAC92210.1"/>
    </source>
</evidence>
<reference evidence="1" key="1">
    <citation type="journal article" date="2015" name="PLoS Negl. Trop. Dis.">
        <title>Deep Sequencing Analysis of the Ixodes ricinus Haemocytome.</title>
        <authorList>
            <person name="Kotsyfakis M."/>
            <person name="Kopacek P."/>
            <person name="Franta Z."/>
            <person name="Pedra J.H."/>
            <person name="Ribeiro J.M."/>
        </authorList>
    </citation>
    <scope>NUCLEOTIDE SEQUENCE</scope>
</reference>
<name>A0A090XAX6_IXORI</name>
<dbReference type="AlphaFoldDB" id="A0A090XAX6"/>
<dbReference type="EMBL" id="GBIH01002500">
    <property type="protein sequence ID" value="JAC92210.1"/>
    <property type="molecule type" value="mRNA"/>
</dbReference>
<protein>
    <submittedName>
        <fullName evidence="1">Putative target of egr1 member 1 ixodes scapularis target of egr1 member 1</fullName>
    </submittedName>
</protein>